<reference evidence="2 3" key="1">
    <citation type="submission" date="2016-01" db="EMBL/GenBank/DDBJ databases">
        <title>The new phylogeny of the genus Mycobacterium.</title>
        <authorList>
            <person name="Tarcisio F."/>
            <person name="Conor M."/>
            <person name="Antonella G."/>
            <person name="Elisabetta G."/>
            <person name="Giulia F.S."/>
            <person name="Sara T."/>
            <person name="Anna F."/>
            <person name="Clotilde B."/>
            <person name="Roberto B."/>
            <person name="Veronica D.S."/>
            <person name="Fabio R."/>
            <person name="Monica P."/>
            <person name="Olivier J."/>
            <person name="Enrico T."/>
            <person name="Nicola S."/>
        </authorList>
    </citation>
    <scope>NUCLEOTIDE SEQUENCE [LARGE SCALE GENOMIC DNA]</scope>
    <source>
        <strain evidence="2 3">DSM 44179</strain>
    </source>
</reference>
<sequence>MRQALRVVGGTAAAVTGGWAVRALHGVPDALGANPARIATVAGGSPNYRDGVFHNREPSSTLSITRADMWKVAHDMFGGTDHAVPAQIPVLAPDPSVPAADLAVTWYGHSSALIELDGYRILTDPVWSERCSPSRAVGPARLHPVPAPLDALPSVDAVIISHDHYDHLDIDTIRGLARSQNAVFHVPLGIGAHLRRWGVPDGRIVELDWGQQVRFAELRIVCTPARHFSGRFLTRNTTLWSSWALIGPRHRAFFGGDTGYTAAFAGIGQDHGPFDLTLMPVGAYHPSWPDIHMNPEEAIRAHRDMSDAGLFVPIHWATFRLAPHPWAEPIERMLAAATEAAVTAAVPRPGQRVRRTAADPATDAWWRL</sequence>
<dbReference type="EMBL" id="LQOJ01000051">
    <property type="protein sequence ID" value="ORU99853.1"/>
    <property type="molecule type" value="Genomic_DNA"/>
</dbReference>
<dbReference type="Pfam" id="PF12706">
    <property type="entry name" value="Lactamase_B_2"/>
    <property type="match status" value="1"/>
</dbReference>
<organism evidence="2 3">
    <name type="scientific">Mycolicibacterium fallax</name>
    <name type="common">Mycobacterium fallax</name>
    <dbReference type="NCBI Taxonomy" id="1793"/>
    <lineage>
        <taxon>Bacteria</taxon>
        <taxon>Bacillati</taxon>
        <taxon>Actinomycetota</taxon>
        <taxon>Actinomycetes</taxon>
        <taxon>Mycobacteriales</taxon>
        <taxon>Mycobacteriaceae</taxon>
        <taxon>Mycolicibacterium</taxon>
    </lineage>
</organism>
<dbReference type="PANTHER" id="PTHR15032">
    <property type="entry name" value="N-ACYL-PHOSPHATIDYLETHANOLAMINE-HYDROLYZING PHOSPHOLIPASE D"/>
    <property type="match status" value="1"/>
</dbReference>
<dbReference type="RefSeq" id="WP_085099132.1">
    <property type="nucleotide sequence ID" value="NZ_AP022603.1"/>
</dbReference>
<dbReference type="SUPFAM" id="SSF56281">
    <property type="entry name" value="Metallo-hydrolase/oxidoreductase"/>
    <property type="match status" value="1"/>
</dbReference>
<dbReference type="PANTHER" id="PTHR15032:SF4">
    <property type="entry name" value="N-ACYL-PHOSPHATIDYLETHANOLAMINE-HYDROLYZING PHOSPHOLIPASE D"/>
    <property type="match status" value="1"/>
</dbReference>
<comment type="caution">
    <text evidence="2">The sequence shown here is derived from an EMBL/GenBank/DDBJ whole genome shotgun (WGS) entry which is preliminary data.</text>
</comment>
<evidence type="ECO:0000259" key="1">
    <source>
        <dbReference type="Pfam" id="PF12706"/>
    </source>
</evidence>
<protein>
    <recommendedName>
        <fullName evidence="1">Metallo-beta-lactamase domain-containing protein</fullName>
    </recommendedName>
</protein>
<dbReference type="Proteomes" id="UP000193484">
    <property type="component" value="Unassembled WGS sequence"/>
</dbReference>
<dbReference type="AlphaFoldDB" id="A0A1X1R5K2"/>
<feature type="domain" description="Metallo-beta-lactamase" evidence="1">
    <location>
        <begin position="119"/>
        <end position="316"/>
    </location>
</feature>
<dbReference type="STRING" id="1793.AWC04_16300"/>
<keyword evidence="3" id="KW-1185">Reference proteome</keyword>
<evidence type="ECO:0000313" key="2">
    <source>
        <dbReference type="EMBL" id="ORU99853.1"/>
    </source>
</evidence>
<name>A0A1X1R5K2_MYCFA</name>
<gene>
    <name evidence="2" type="ORF">AWC04_16300</name>
</gene>
<dbReference type="GO" id="GO:0005737">
    <property type="term" value="C:cytoplasm"/>
    <property type="evidence" value="ECO:0007669"/>
    <property type="project" value="TreeGrafter"/>
</dbReference>
<dbReference type="OrthoDB" id="9805728at2"/>
<dbReference type="Gene3D" id="3.60.15.10">
    <property type="entry name" value="Ribonuclease Z/Hydroxyacylglutathione hydrolase-like"/>
    <property type="match status" value="1"/>
</dbReference>
<dbReference type="InterPro" id="IPR001279">
    <property type="entry name" value="Metallo-B-lactamas"/>
</dbReference>
<evidence type="ECO:0000313" key="3">
    <source>
        <dbReference type="Proteomes" id="UP000193484"/>
    </source>
</evidence>
<proteinExistence type="predicted"/>
<accession>A0A1X1R5K2</accession>
<dbReference type="InterPro" id="IPR036866">
    <property type="entry name" value="RibonucZ/Hydroxyglut_hydro"/>
</dbReference>